<keyword evidence="2" id="KW-1185">Reference proteome</keyword>
<evidence type="ECO:0008006" key="3">
    <source>
        <dbReference type="Google" id="ProtNLM"/>
    </source>
</evidence>
<evidence type="ECO:0000313" key="2">
    <source>
        <dbReference type="Proteomes" id="UP000184010"/>
    </source>
</evidence>
<evidence type="ECO:0000313" key="1">
    <source>
        <dbReference type="EMBL" id="SHN87466.1"/>
    </source>
</evidence>
<gene>
    <name evidence="1" type="ORF">SAMN02745215_04901</name>
</gene>
<dbReference type="Proteomes" id="UP000184010">
    <property type="component" value="Unassembled WGS sequence"/>
</dbReference>
<proteinExistence type="predicted"/>
<dbReference type="AlphaFoldDB" id="A0A1M7UX47"/>
<protein>
    <recommendedName>
        <fullName evidence="3">PH domain-containing protein</fullName>
    </recommendedName>
</protein>
<accession>A0A1M7UX47</accession>
<organism evidence="1 2">
    <name type="scientific">Desulfitobacterium chlororespirans DSM 11544</name>
    <dbReference type="NCBI Taxonomy" id="1121395"/>
    <lineage>
        <taxon>Bacteria</taxon>
        <taxon>Bacillati</taxon>
        <taxon>Bacillota</taxon>
        <taxon>Clostridia</taxon>
        <taxon>Eubacteriales</taxon>
        <taxon>Desulfitobacteriaceae</taxon>
        <taxon>Desulfitobacterium</taxon>
    </lineage>
</organism>
<sequence>MQMQIDLIASSFLNEEKLLAVGASIPNPTEQVYITNQRIIVHKIISSWKGTKTEIFLSDIKSVKIVTKLSQYSKLEIVTTNDCILIERIPLDILQEIKRIIDELLNQRVQDDSSLEQAPDQITVVCPGCGAVNIKQVGKVNFREYCDTSL</sequence>
<dbReference type="EMBL" id="FRDN01000019">
    <property type="protein sequence ID" value="SHN87466.1"/>
    <property type="molecule type" value="Genomic_DNA"/>
</dbReference>
<name>A0A1M7UX47_9FIRM</name>
<reference evidence="2" key="1">
    <citation type="submission" date="2016-12" db="EMBL/GenBank/DDBJ databases">
        <authorList>
            <person name="Varghese N."/>
            <person name="Submissions S."/>
        </authorList>
    </citation>
    <scope>NUCLEOTIDE SEQUENCE [LARGE SCALE GENOMIC DNA]</scope>
    <source>
        <strain evidence="2">DSM 11544</strain>
    </source>
</reference>